<comment type="caution">
    <text evidence="10">The sequence shown here is derived from an EMBL/GenBank/DDBJ whole genome shotgun (WGS) entry which is preliminary data.</text>
</comment>
<dbReference type="RefSeq" id="WP_111000789.1">
    <property type="nucleotide sequence ID" value="NZ_QKTW01000027.1"/>
</dbReference>
<dbReference type="Proteomes" id="UP000248745">
    <property type="component" value="Unassembled WGS sequence"/>
</dbReference>
<dbReference type="EMBL" id="QKTW01000027">
    <property type="protein sequence ID" value="PZF71055.1"/>
    <property type="molecule type" value="Genomic_DNA"/>
</dbReference>
<dbReference type="OrthoDB" id="1522504at2"/>
<dbReference type="Pfam" id="PF02518">
    <property type="entry name" value="HATPase_c"/>
    <property type="match status" value="1"/>
</dbReference>
<keyword evidence="6" id="KW-0418">Kinase</keyword>
<feature type="transmembrane region" description="Helical" evidence="8">
    <location>
        <begin position="128"/>
        <end position="149"/>
    </location>
</feature>
<dbReference type="InterPro" id="IPR003661">
    <property type="entry name" value="HisK_dim/P_dom"/>
</dbReference>
<dbReference type="PANTHER" id="PTHR45436">
    <property type="entry name" value="SENSOR HISTIDINE KINASE YKOH"/>
    <property type="match status" value="1"/>
</dbReference>
<dbReference type="InterPro" id="IPR050428">
    <property type="entry name" value="TCS_sensor_his_kinase"/>
</dbReference>
<dbReference type="Pfam" id="PF00512">
    <property type="entry name" value="HisKA"/>
    <property type="match status" value="1"/>
</dbReference>
<dbReference type="Gene3D" id="3.30.565.10">
    <property type="entry name" value="Histidine kinase-like ATPase, C-terminal domain"/>
    <property type="match status" value="1"/>
</dbReference>
<feature type="transmembrane region" description="Helical" evidence="8">
    <location>
        <begin position="12"/>
        <end position="35"/>
    </location>
</feature>
<dbReference type="GO" id="GO:0000155">
    <property type="term" value="F:phosphorelay sensor kinase activity"/>
    <property type="evidence" value="ECO:0007669"/>
    <property type="project" value="InterPro"/>
</dbReference>
<dbReference type="PANTHER" id="PTHR45436:SF5">
    <property type="entry name" value="SENSOR HISTIDINE KINASE TRCS"/>
    <property type="match status" value="1"/>
</dbReference>
<keyword evidence="11" id="KW-1185">Reference proteome</keyword>
<dbReference type="PROSITE" id="PS50109">
    <property type="entry name" value="HIS_KIN"/>
    <property type="match status" value="1"/>
</dbReference>
<dbReference type="SMART" id="SM00388">
    <property type="entry name" value="HisKA"/>
    <property type="match status" value="1"/>
</dbReference>
<evidence type="ECO:0000256" key="5">
    <source>
        <dbReference type="ARBA" id="ARBA00022692"/>
    </source>
</evidence>
<reference evidence="10 11" key="1">
    <citation type="submission" date="2018-06" db="EMBL/GenBank/DDBJ databases">
        <title>Mucibacter soli gen. nov., sp. nov., a new member of the family Chitinophagaceae producing mucin.</title>
        <authorList>
            <person name="Kim M.-K."/>
            <person name="Park S."/>
            <person name="Kim T.-S."/>
            <person name="Joung Y."/>
            <person name="Han J.-H."/>
            <person name="Kim S.B."/>
        </authorList>
    </citation>
    <scope>NUCLEOTIDE SEQUENCE [LARGE SCALE GENOMIC DNA]</scope>
    <source>
        <strain evidence="10 11">R1-15</strain>
    </source>
</reference>
<evidence type="ECO:0000256" key="6">
    <source>
        <dbReference type="ARBA" id="ARBA00022777"/>
    </source>
</evidence>
<keyword evidence="5 8" id="KW-0812">Transmembrane</keyword>
<dbReference type="Gene3D" id="1.10.287.130">
    <property type="match status" value="1"/>
</dbReference>
<evidence type="ECO:0000256" key="1">
    <source>
        <dbReference type="ARBA" id="ARBA00000085"/>
    </source>
</evidence>
<comment type="catalytic activity">
    <reaction evidence="1">
        <text>ATP + protein L-histidine = ADP + protein N-phospho-L-histidine.</text>
        <dbReference type="EC" id="2.7.13.3"/>
    </reaction>
</comment>
<organism evidence="10 11">
    <name type="scientific">Taibaiella soli</name>
    <dbReference type="NCBI Taxonomy" id="1649169"/>
    <lineage>
        <taxon>Bacteria</taxon>
        <taxon>Pseudomonadati</taxon>
        <taxon>Bacteroidota</taxon>
        <taxon>Chitinophagia</taxon>
        <taxon>Chitinophagales</taxon>
        <taxon>Chitinophagaceae</taxon>
        <taxon>Taibaiella</taxon>
    </lineage>
</organism>
<sequence>MKLFTKYNRVNLLATTIIFLLASIAFSVLITYVLVSQLDENLDIERHEIKNYIEKYNRLPETIPVKDQYTSYVLTNDPPKKKKFATIRAYVAESHEYEMQRAVVFPITVNGQSYSVTVAKSMEGTDDMIRSVIAITLITICTILVVSFLTNRILLRKLWQPFYGTVDKLKNYRIGRLEKIEFPQTDIDEFSLLNSTLESATGKANEDYLLLKAFTENASHELQTPIAVIRSKLDVLIQDEQLTETQSSLVEEAYEHIRKITKLNQSLLLLAKIENRQFMEITAVALQPLIIAKLKQFKELLRHKGIDVIVDLQEATVNMDPYLADVLLNNLLSNAIRHNAANGSIKITLAPHELSMGNSGVDHALDNSQLFVRFSKTSNAAEYNGLGLSIIKEICAVNNYSIGYSFRERLHTFTLNWK</sequence>
<protein>
    <recommendedName>
        <fullName evidence="2">histidine kinase</fullName>
        <ecNumber evidence="2">2.7.13.3</ecNumber>
    </recommendedName>
</protein>
<dbReference type="AlphaFoldDB" id="A0A2W2A6W9"/>
<dbReference type="SUPFAM" id="SSF47384">
    <property type="entry name" value="Homodimeric domain of signal transducing histidine kinase"/>
    <property type="match status" value="1"/>
</dbReference>
<gene>
    <name evidence="10" type="ORF">DN068_20370</name>
</gene>
<keyword evidence="3" id="KW-0597">Phosphoprotein</keyword>
<dbReference type="InterPro" id="IPR005467">
    <property type="entry name" value="His_kinase_dom"/>
</dbReference>
<keyword evidence="4" id="KW-0808">Transferase</keyword>
<dbReference type="InterPro" id="IPR036097">
    <property type="entry name" value="HisK_dim/P_sf"/>
</dbReference>
<dbReference type="SUPFAM" id="SSF55874">
    <property type="entry name" value="ATPase domain of HSP90 chaperone/DNA topoisomerase II/histidine kinase"/>
    <property type="match status" value="1"/>
</dbReference>
<evidence type="ECO:0000313" key="11">
    <source>
        <dbReference type="Proteomes" id="UP000248745"/>
    </source>
</evidence>
<evidence type="ECO:0000256" key="3">
    <source>
        <dbReference type="ARBA" id="ARBA00022553"/>
    </source>
</evidence>
<dbReference type="GO" id="GO:0005886">
    <property type="term" value="C:plasma membrane"/>
    <property type="evidence" value="ECO:0007669"/>
    <property type="project" value="TreeGrafter"/>
</dbReference>
<evidence type="ECO:0000256" key="4">
    <source>
        <dbReference type="ARBA" id="ARBA00022679"/>
    </source>
</evidence>
<evidence type="ECO:0000259" key="9">
    <source>
        <dbReference type="PROSITE" id="PS50109"/>
    </source>
</evidence>
<dbReference type="InterPro" id="IPR003594">
    <property type="entry name" value="HATPase_dom"/>
</dbReference>
<evidence type="ECO:0000256" key="8">
    <source>
        <dbReference type="SAM" id="Phobius"/>
    </source>
</evidence>
<dbReference type="CDD" id="cd00075">
    <property type="entry name" value="HATPase"/>
    <property type="match status" value="1"/>
</dbReference>
<accession>A0A2W2A6W9</accession>
<keyword evidence="7 8" id="KW-1133">Transmembrane helix</keyword>
<evidence type="ECO:0000313" key="10">
    <source>
        <dbReference type="EMBL" id="PZF71055.1"/>
    </source>
</evidence>
<dbReference type="CDD" id="cd00082">
    <property type="entry name" value="HisKA"/>
    <property type="match status" value="1"/>
</dbReference>
<evidence type="ECO:0000256" key="7">
    <source>
        <dbReference type="ARBA" id="ARBA00022989"/>
    </source>
</evidence>
<evidence type="ECO:0000256" key="2">
    <source>
        <dbReference type="ARBA" id="ARBA00012438"/>
    </source>
</evidence>
<name>A0A2W2A6W9_9BACT</name>
<keyword evidence="8" id="KW-0472">Membrane</keyword>
<proteinExistence type="predicted"/>
<dbReference type="EC" id="2.7.13.3" evidence="2"/>
<feature type="domain" description="Histidine kinase" evidence="9">
    <location>
        <begin position="217"/>
        <end position="403"/>
    </location>
</feature>
<dbReference type="InterPro" id="IPR036890">
    <property type="entry name" value="HATPase_C_sf"/>
</dbReference>